<protein>
    <submittedName>
        <fullName evidence="2">Uncharacterized protein</fullName>
    </submittedName>
</protein>
<gene>
    <name evidence="2" type="ORF">WS72_00740</name>
</gene>
<dbReference type="EMBL" id="LNJQ01000001">
    <property type="protein sequence ID" value="KWZ41554.1"/>
    <property type="molecule type" value="Genomic_DNA"/>
</dbReference>
<evidence type="ECO:0000313" key="2">
    <source>
        <dbReference type="EMBL" id="KWZ41554.1"/>
    </source>
</evidence>
<accession>A0ABR5T973</accession>
<dbReference type="Proteomes" id="UP000070255">
    <property type="component" value="Unassembled WGS sequence"/>
</dbReference>
<comment type="caution">
    <text evidence="2">The sequence shown here is derived from an EMBL/GenBank/DDBJ whole genome shotgun (WGS) entry which is preliminary data.</text>
</comment>
<keyword evidence="3" id="KW-1185">Reference proteome</keyword>
<proteinExistence type="predicted"/>
<sequence>MRAARRDAVSCVARPPNAPRDSHDSHASHARLAAAPQRADRCARRSAMRSARRRAARELGPAAGNISVCEMKARTFADFR</sequence>
<organism evidence="2 3">
    <name type="scientific">Burkholderia savannae</name>
    <dbReference type="NCBI Taxonomy" id="1637837"/>
    <lineage>
        <taxon>Bacteria</taxon>
        <taxon>Pseudomonadati</taxon>
        <taxon>Pseudomonadota</taxon>
        <taxon>Betaproteobacteria</taxon>
        <taxon>Burkholderiales</taxon>
        <taxon>Burkholderiaceae</taxon>
        <taxon>Burkholderia</taxon>
        <taxon>pseudomallei group</taxon>
    </lineage>
</organism>
<reference evidence="2 3" key="1">
    <citation type="submission" date="2015-11" db="EMBL/GenBank/DDBJ databases">
        <authorList>
            <person name="Sahl J."/>
            <person name="Wagner D."/>
            <person name="Keim P."/>
        </authorList>
    </citation>
    <scope>NUCLEOTIDE SEQUENCE [LARGE SCALE GENOMIC DNA]</scope>
    <source>
        <strain evidence="2 3">BDU18</strain>
    </source>
</reference>
<evidence type="ECO:0000313" key="3">
    <source>
        <dbReference type="Proteomes" id="UP000070255"/>
    </source>
</evidence>
<evidence type="ECO:0000256" key="1">
    <source>
        <dbReference type="SAM" id="MobiDB-lite"/>
    </source>
</evidence>
<name>A0ABR5T973_9BURK</name>
<feature type="region of interest" description="Disordered" evidence="1">
    <location>
        <begin position="1"/>
        <end position="41"/>
    </location>
</feature>